<accession>A0A494V4A9</accession>
<dbReference type="KEGG" id="sfug:CNQ36_18195"/>
<sequence>MKLSFRLLTASTVAVTAVFAAALTVAGATGGPASDRHVSVVGAPHGASAKPKPVNIWGP</sequence>
<proteinExistence type="predicted"/>
<evidence type="ECO:0000256" key="2">
    <source>
        <dbReference type="SAM" id="SignalP"/>
    </source>
</evidence>
<feature type="signal peptide" evidence="2">
    <location>
        <begin position="1"/>
        <end position="20"/>
    </location>
</feature>
<dbReference type="Proteomes" id="UP000282170">
    <property type="component" value="Chromosome"/>
</dbReference>
<feature type="region of interest" description="Disordered" evidence="1">
    <location>
        <begin position="37"/>
        <end position="59"/>
    </location>
</feature>
<gene>
    <name evidence="3" type="ORF">CNQ36_18195</name>
</gene>
<dbReference type="GeneID" id="93884761"/>
<evidence type="ECO:0000313" key="3">
    <source>
        <dbReference type="EMBL" id="AYL37178.1"/>
    </source>
</evidence>
<evidence type="ECO:0000256" key="1">
    <source>
        <dbReference type="SAM" id="MobiDB-lite"/>
    </source>
</evidence>
<dbReference type="RefSeq" id="WP_040906635.1">
    <property type="nucleotide sequence ID" value="NZ_CBDRCB010000002.1"/>
</dbReference>
<reference evidence="3 4" key="1">
    <citation type="submission" date="2017-09" db="EMBL/GenBank/DDBJ databases">
        <authorList>
            <person name="Zhang H."/>
            <person name="Hu S."/>
            <person name="Xu J."/>
            <person name="He Z."/>
        </authorList>
    </citation>
    <scope>NUCLEOTIDE SEQUENCE [LARGE SCALE GENOMIC DNA]</scope>
    <source>
        <strain evidence="3 4">TXX3120</strain>
    </source>
</reference>
<keyword evidence="4" id="KW-1185">Reference proteome</keyword>
<name>A0A494V4A9_9ACTN</name>
<organism evidence="3 4">
    <name type="scientific">Streptomyces fungicidicus</name>
    <dbReference type="NCBI Taxonomy" id="68203"/>
    <lineage>
        <taxon>Bacteria</taxon>
        <taxon>Bacillati</taxon>
        <taxon>Actinomycetota</taxon>
        <taxon>Actinomycetes</taxon>
        <taxon>Kitasatosporales</taxon>
        <taxon>Streptomycetaceae</taxon>
        <taxon>Streptomyces</taxon>
    </lineage>
</organism>
<evidence type="ECO:0000313" key="4">
    <source>
        <dbReference type="Proteomes" id="UP000282170"/>
    </source>
</evidence>
<dbReference type="AlphaFoldDB" id="A0A494V4A9"/>
<protein>
    <submittedName>
        <fullName evidence="3">Uncharacterized protein</fullName>
    </submittedName>
</protein>
<feature type="chain" id="PRO_5038960919" evidence="2">
    <location>
        <begin position="21"/>
        <end position="59"/>
    </location>
</feature>
<dbReference type="EMBL" id="CP023407">
    <property type="protein sequence ID" value="AYL37178.1"/>
    <property type="molecule type" value="Genomic_DNA"/>
</dbReference>
<keyword evidence="2" id="KW-0732">Signal</keyword>